<gene>
    <name evidence="3" type="primary">LOC115883647</name>
</gene>
<dbReference type="RefSeq" id="XP_030757896.1">
    <property type="nucleotide sequence ID" value="XM_030902036.1"/>
</dbReference>
<dbReference type="KEGG" id="soy:115883647"/>
<accession>A0A6J2Y3P8</accession>
<evidence type="ECO:0000313" key="2">
    <source>
        <dbReference type="Proteomes" id="UP000504635"/>
    </source>
</evidence>
<protein>
    <submittedName>
        <fullName evidence="3">Uncharacterized protein LOC115883647</fullName>
    </submittedName>
</protein>
<feature type="chain" id="PRO_5026940722" evidence="1">
    <location>
        <begin position="19"/>
        <end position="185"/>
    </location>
</feature>
<sequence>MEIAALLLVTTYVVASTALPLEEKRPGPFPGKSPSDLVATKRNNIIVPARTFSNPLQTEVINDPAPYLVKVPSSIIVVRQPTILLQPFVQGVNTADDARPSISQHQQRFPYDDVFSIQYPIYPIGILEGFGGFPPISPGIQVIPLEGNLYIEEPTKLPSIEESDDSDSVTVEALDLYKKYLKHNS</sequence>
<keyword evidence="1" id="KW-0732">Signal</keyword>
<keyword evidence="2" id="KW-1185">Reference proteome</keyword>
<dbReference type="Proteomes" id="UP000504635">
    <property type="component" value="Unplaced"/>
</dbReference>
<evidence type="ECO:0000313" key="3">
    <source>
        <dbReference type="RefSeq" id="XP_030757896.1"/>
    </source>
</evidence>
<dbReference type="AlphaFoldDB" id="A0A6J2Y3P8"/>
<name>A0A6J2Y3P8_SITOR</name>
<proteinExistence type="predicted"/>
<reference evidence="3" key="1">
    <citation type="submission" date="2025-08" db="UniProtKB">
        <authorList>
            <consortium name="RefSeq"/>
        </authorList>
    </citation>
    <scope>IDENTIFICATION</scope>
    <source>
        <tissue evidence="3">Gonads</tissue>
    </source>
</reference>
<dbReference type="GeneID" id="115883647"/>
<dbReference type="InParanoid" id="A0A6J2Y3P8"/>
<feature type="signal peptide" evidence="1">
    <location>
        <begin position="1"/>
        <end position="18"/>
    </location>
</feature>
<organism evidence="2 3">
    <name type="scientific">Sitophilus oryzae</name>
    <name type="common">Rice weevil</name>
    <name type="synonym">Curculio oryzae</name>
    <dbReference type="NCBI Taxonomy" id="7048"/>
    <lineage>
        <taxon>Eukaryota</taxon>
        <taxon>Metazoa</taxon>
        <taxon>Ecdysozoa</taxon>
        <taxon>Arthropoda</taxon>
        <taxon>Hexapoda</taxon>
        <taxon>Insecta</taxon>
        <taxon>Pterygota</taxon>
        <taxon>Neoptera</taxon>
        <taxon>Endopterygota</taxon>
        <taxon>Coleoptera</taxon>
        <taxon>Polyphaga</taxon>
        <taxon>Cucujiformia</taxon>
        <taxon>Curculionidae</taxon>
        <taxon>Dryophthorinae</taxon>
        <taxon>Sitophilus</taxon>
    </lineage>
</organism>
<evidence type="ECO:0000256" key="1">
    <source>
        <dbReference type="SAM" id="SignalP"/>
    </source>
</evidence>